<dbReference type="AlphaFoldDB" id="G7I7F9"/>
<dbReference type="Gramene" id="rna4676">
    <property type="protein sequence ID" value="RHN80718.1"/>
    <property type="gene ID" value="gene4676"/>
</dbReference>
<accession>A0A0C3UQA8</accession>
<reference evidence="2 5" key="1">
    <citation type="journal article" date="2011" name="Nature">
        <title>The Medicago genome provides insight into the evolution of rhizobial symbioses.</title>
        <authorList>
            <person name="Young N.D."/>
            <person name="Debelle F."/>
            <person name="Oldroyd G.E."/>
            <person name="Geurts R."/>
            <person name="Cannon S.B."/>
            <person name="Udvardi M.K."/>
            <person name="Benedito V.A."/>
            <person name="Mayer K.F."/>
            <person name="Gouzy J."/>
            <person name="Schoof H."/>
            <person name="Van de Peer Y."/>
            <person name="Proost S."/>
            <person name="Cook D.R."/>
            <person name="Meyers B.C."/>
            <person name="Spannagl M."/>
            <person name="Cheung F."/>
            <person name="De Mita S."/>
            <person name="Krishnakumar V."/>
            <person name="Gundlach H."/>
            <person name="Zhou S."/>
            <person name="Mudge J."/>
            <person name="Bharti A.K."/>
            <person name="Murray J.D."/>
            <person name="Naoumkina M.A."/>
            <person name="Rosen B."/>
            <person name="Silverstein K.A."/>
            <person name="Tang H."/>
            <person name="Rombauts S."/>
            <person name="Zhao P.X."/>
            <person name="Zhou P."/>
            <person name="Barbe V."/>
            <person name="Bardou P."/>
            <person name="Bechner M."/>
            <person name="Bellec A."/>
            <person name="Berger A."/>
            <person name="Berges H."/>
            <person name="Bidwell S."/>
            <person name="Bisseling T."/>
            <person name="Choisne N."/>
            <person name="Couloux A."/>
            <person name="Denny R."/>
            <person name="Deshpande S."/>
            <person name="Dai X."/>
            <person name="Doyle J.J."/>
            <person name="Dudez A.M."/>
            <person name="Farmer A.D."/>
            <person name="Fouteau S."/>
            <person name="Franken C."/>
            <person name="Gibelin C."/>
            <person name="Gish J."/>
            <person name="Goldstein S."/>
            <person name="Gonzalez A.J."/>
            <person name="Green P.J."/>
            <person name="Hallab A."/>
            <person name="Hartog M."/>
            <person name="Hua A."/>
            <person name="Humphray S.J."/>
            <person name="Jeong D.H."/>
            <person name="Jing Y."/>
            <person name="Jocker A."/>
            <person name="Kenton S.M."/>
            <person name="Kim D.J."/>
            <person name="Klee K."/>
            <person name="Lai H."/>
            <person name="Lang C."/>
            <person name="Lin S."/>
            <person name="Macmil S.L."/>
            <person name="Magdelenat G."/>
            <person name="Matthews L."/>
            <person name="McCorrison J."/>
            <person name="Monaghan E.L."/>
            <person name="Mun J.H."/>
            <person name="Najar F.Z."/>
            <person name="Nicholson C."/>
            <person name="Noirot C."/>
            <person name="O'Bleness M."/>
            <person name="Paule C.R."/>
            <person name="Poulain J."/>
            <person name="Prion F."/>
            <person name="Qin B."/>
            <person name="Qu C."/>
            <person name="Retzel E.F."/>
            <person name="Riddle C."/>
            <person name="Sallet E."/>
            <person name="Samain S."/>
            <person name="Samson N."/>
            <person name="Sanders I."/>
            <person name="Saurat O."/>
            <person name="Scarpelli C."/>
            <person name="Schiex T."/>
            <person name="Segurens B."/>
            <person name="Severin A.J."/>
            <person name="Sherrier D.J."/>
            <person name="Shi R."/>
            <person name="Sims S."/>
            <person name="Singer S.R."/>
            <person name="Sinharoy S."/>
            <person name="Sterck L."/>
            <person name="Viollet A."/>
            <person name="Wang B.B."/>
            <person name="Wang K."/>
            <person name="Wang M."/>
            <person name="Wang X."/>
            <person name="Warfsmann J."/>
            <person name="Weissenbach J."/>
            <person name="White D.D."/>
            <person name="White J.D."/>
            <person name="Wiley G.B."/>
            <person name="Wincker P."/>
            <person name="Xing Y."/>
            <person name="Yang L."/>
            <person name="Yao Z."/>
            <person name="Ying F."/>
            <person name="Zhai J."/>
            <person name="Zhou L."/>
            <person name="Zuber A."/>
            <person name="Denarie J."/>
            <person name="Dixon R.A."/>
            <person name="May G.D."/>
            <person name="Schwartz D.C."/>
            <person name="Rogers J."/>
            <person name="Quetier F."/>
            <person name="Town C.D."/>
            <person name="Roe B.A."/>
        </authorList>
    </citation>
    <scope>NUCLEOTIDE SEQUENCE [LARGE SCALE GENOMIC DNA]</scope>
    <source>
        <strain evidence="2">A17</strain>
        <strain evidence="4 5">cv. Jemalong A17</strain>
    </source>
</reference>
<dbReference type="EMBL" id="CM001217">
    <property type="protein sequence ID" value="AES61295.2"/>
    <property type="molecule type" value="Genomic_DNA"/>
</dbReference>
<dbReference type="EMBL" id="PSQE01000001">
    <property type="protein sequence ID" value="RHN80718.1"/>
    <property type="molecule type" value="Genomic_DNA"/>
</dbReference>
<dbReference type="STRING" id="3880.G7I7F9"/>
<dbReference type="PaxDb" id="3880-AES61295"/>
<evidence type="ECO:0000313" key="2">
    <source>
        <dbReference type="EMBL" id="AES61295.2"/>
    </source>
</evidence>
<name>G7I7F9_MEDTR</name>
<reference evidence="4" key="3">
    <citation type="submission" date="2015-04" db="UniProtKB">
        <authorList>
            <consortium name="EnsemblPlants"/>
        </authorList>
    </citation>
    <scope>IDENTIFICATION</scope>
    <source>
        <strain evidence="4">cv. Jemalong A17</strain>
    </source>
</reference>
<dbReference type="Proteomes" id="UP000265566">
    <property type="component" value="Chromosome 1"/>
</dbReference>
<evidence type="ECO:0000313" key="4">
    <source>
        <dbReference type="EnsemblPlants" id="AES61295"/>
    </source>
</evidence>
<accession>G7I7F9</accession>
<keyword evidence="5" id="KW-1185">Reference proteome</keyword>
<feature type="region of interest" description="Disordered" evidence="1">
    <location>
        <begin position="120"/>
        <end position="157"/>
    </location>
</feature>
<dbReference type="Proteomes" id="UP000002051">
    <property type="component" value="Unassembled WGS sequence"/>
</dbReference>
<evidence type="ECO:0000313" key="3">
    <source>
        <dbReference type="EMBL" id="RHN80718.1"/>
    </source>
</evidence>
<evidence type="ECO:0000256" key="1">
    <source>
        <dbReference type="SAM" id="MobiDB-lite"/>
    </source>
</evidence>
<dbReference type="HOGENOM" id="CLU_1404355_0_0_1"/>
<feature type="compositionally biased region" description="Polar residues" evidence="1">
    <location>
        <begin position="130"/>
        <end position="139"/>
    </location>
</feature>
<dbReference type="EnsemblPlants" id="AES61295">
    <property type="protein sequence ID" value="AES61295"/>
    <property type="gene ID" value="MTR_1g082220"/>
</dbReference>
<dbReference type="PANTHER" id="PTHR45089">
    <property type="entry name" value="DNAJ HEAT SHOCK AMINO-TERMINAL DOMAIN PROTEIN-RELATED"/>
    <property type="match status" value="1"/>
</dbReference>
<reference evidence="2 5" key="2">
    <citation type="journal article" date="2014" name="BMC Genomics">
        <title>An improved genome release (version Mt4.0) for the model legume Medicago truncatula.</title>
        <authorList>
            <person name="Tang H."/>
            <person name="Krishnakumar V."/>
            <person name="Bidwell S."/>
            <person name="Rosen B."/>
            <person name="Chan A."/>
            <person name="Zhou S."/>
            <person name="Gentzbittel L."/>
            <person name="Childs K.L."/>
            <person name="Yandell M."/>
            <person name="Gundlach H."/>
            <person name="Mayer K.F."/>
            <person name="Schwartz D.C."/>
            <person name="Town C.D."/>
        </authorList>
    </citation>
    <scope>GENOME REANNOTATION</scope>
    <source>
        <strain evidence="4 5">cv. Jemalong A17</strain>
    </source>
</reference>
<sequence length="194" mass="22300">MECNKDEAVRVKQLAETKMQIGEFVEALKFANKAKKLYADVENIAQILTVCEVHNAALNKLSMSEILPHHLYHLVPQKCLRCKFHQNQPNGVAHTFVHINPSYMRTCPNGVAKQHIDEESKDGYVPVSRPTESQSSNNVGRKRVRQPENYEDDDYADISNPEVIDHAYPDFNNFEKDKADDCFGVKFEKCYERI</sequence>
<dbReference type="PANTHER" id="PTHR45089:SF26">
    <property type="entry name" value="DNAJ HEAT SHOCK AMINO-TERMINAL DOMAIN PROTEIN"/>
    <property type="match status" value="1"/>
</dbReference>
<reference evidence="3" key="4">
    <citation type="journal article" date="2018" name="Nat. Plants">
        <title>Whole-genome landscape of Medicago truncatula symbiotic genes.</title>
        <authorList>
            <person name="Pecrix Y."/>
            <person name="Gamas P."/>
            <person name="Carrere S."/>
        </authorList>
    </citation>
    <scope>NUCLEOTIDE SEQUENCE</scope>
    <source>
        <tissue evidence="3">Leaves</tissue>
    </source>
</reference>
<gene>
    <name evidence="2" type="ordered locus">MTR_1g082220</name>
    <name evidence="3" type="ORF">MtrunA17_Chr1g0191291</name>
</gene>
<proteinExistence type="predicted"/>
<organism evidence="2 5">
    <name type="scientific">Medicago truncatula</name>
    <name type="common">Barrel medic</name>
    <name type="synonym">Medicago tribuloides</name>
    <dbReference type="NCBI Taxonomy" id="3880"/>
    <lineage>
        <taxon>Eukaryota</taxon>
        <taxon>Viridiplantae</taxon>
        <taxon>Streptophyta</taxon>
        <taxon>Embryophyta</taxon>
        <taxon>Tracheophyta</taxon>
        <taxon>Spermatophyta</taxon>
        <taxon>Magnoliopsida</taxon>
        <taxon>eudicotyledons</taxon>
        <taxon>Gunneridae</taxon>
        <taxon>Pentapetalae</taxon>
        <taxon>rosids</taxon>
        <taxon>fabids</taxon>
        <taxon>Fabales</taxon>
        <taxon>Fabaceae</taxon>
        <taxon>Papilionoideae</taxon>
        <taxon>50 kb inversion clade</taxon>
        <taxon>NPAAA clade</taxon>
        <taxon>Hologalegina</taxon>
        <taxon>IRL clade</taxon>
        <taxon>Trifolieae</taxon>
        <taxon>Medicago</taxon>
    </lineage>
</organism>
<protein>
    <submittedName>
        <fullName evidence="2 4">Uncharacterized protein</fullName>
    </submittedName>
</protein>
<evidence type="ECO:0000313" key="5">
    <source>
        <dbReference type="Proteomes" id="UP000002051"/>
    </source>
</evidence>